<proteinExistence type="predicted"/>
<feature type="transmembrane region" description="Helical" evidence="1">
    <location>
        <begin position="12"/>
        <end position="31"/>
    </location>
</feature>
<keyword evidence="1" id="KW-0812">Transmembrane</keyword>
<evidence type="ECO:0000313" key="3">
    <source>
        <dbReference type="Proteomes" id="UP000594262"/>
    </source>
</evidence>
<evidence type="ECO:0000256" key="1">
    <source>
        <dbReference type="SAM" id="Phobius"/>
    </source>
</evidence>
<sequence length="97" mass="11297">MYSQQHAVQEDAVSCGVFCLKVTCLSVYMFVNKNLVVHWKCHKLYFPDTAPYTKLCLPTLLLFPAHSWRCMNLHKMRFSSDCLFSPTLKSSLYYSSF</sequence>
<evidence type="ECO:0000313" key="2">
    <source>
        <dbReference type="EnsemblMetazoa" id="CLYHEMP025577.1"/>
    </source>
</evidence>
<organism evidence="2 3">
    <name type="scientific">Clytia hemisphaerica</name>
    <dbReference type="NCBI Taxonomy" id="252671"/>
    <lineage>
        <taxon>Eukaryota</taxon>
        <taxon>Metazoa</taxon>
        <taxon>Cnidaria</taxon>
        <taxon>Hydrozoa</taxon>
        <taxon>Hydroidolina</taxon>
        <taxon>Leptothecata</taxon>
        <taxon>Obeliida</taxon>
        <taxon>Clytiidae</taxon>
        <taxon>Clytia</taxon>
    </lineage>
</organism>
<reference evidence="2" key="1">
    <citation type="submission" date="2021-01" db="UniProtKB">
        <authorList>
            <consortium name="EnsemblMetazoa"/>
        </authorList>
    </citation>
    <scope>IDENTIFICATION</scope>
</reference>
<name>A0A7M5XPN7_9CNID</name>
<protein>
    <submittedName>
        <fullName evidence="2">Uncharacterized protein</fullName>
    </submittedName>
</protein>
<dbReference type="AlphaFoldDB" id="A0A7M5XPN7"/>
<accession>A0A7M5XPN7</accession>
<keyword evidence="3" id="KW-1185">Reference proteome</keyword>
<dbReference type="EnsemblMetazoa" id="CLYHEMT025577.1">
    <property type="protein sequence ID" value="CLYHEMP025577.1"/>
    <property type="gene ID" value="CLYHEMG025577"/>
</dbReference>
<dbReference type="Proteomes" id="UP000594262">
    <property type="component" value="Unplaced"/>
</dbReference>
<keyword evidence="1" id="KW-0472">Membrane</keyword>
<feature type="transmembrane region" description="Helical" evidence="1">
    <location>
        <begin position="51"/>
        <end position="68"/>
    </location>
</feature>
<keyword evidence="1" id="KW-1133">Transmembrane helix</keyword>